<feature type="domain" description="Peptidase M28" evidence="2">
    <location>
        <begin position="185"/>
        <end position="410"/>
    </location>
</feature>
<evidence type="ECO:0000256" key="1">
    <source>
        <dbReference type="SAM" id="SignalP"/>
    </source>
</evidence>
<protein>
    <recommendedName>
        <fullName evidence="6">Peptidase M28 domain-containing protein</fullName>
    </recommendedName>
</protein>
<reference evidence="4 5" key="1">
    <citation type="journal article" date="2014" name="Int. J. Syst. Evol. Microbiol.">
        <title>Phaeodactylibacter xiamenensis gen. nov., sp. nov., a member of the family Saprospiraceae isolated from the marine alga Phaeodactylum tricornutum.</title>
        <authorList>
            <person name="Chen Z.Jr."/>
            <person name="Lei X."/>
            <person name="Lai Q."/>
            <person name="Li Y."/>
            <person name="Zhang B."/>
            <person name="Zhang J."/>
            <person name="Zhang H."/>
            <person name="Yang L."/>
            <person name="Zheng W."/>
            <person name="Tian Y."/>
            <person name="Yu Z."/>
            <person name="Xu H.Jr."/>
            <person name="Zheng T."/>
        </authorList>
    </citation>
    <scope>NUCLEOTIDE SEQUENCE [LARGE SCALE GENOMIC DNA]</scope>
    <source>
        <strain evidence="4 5">KD52</strain>
    </source>
</reference>
<organism evidence="4 5">
    <name type="scientific">Phaeodactylibacter xiamenensis</name>
    <dbReference type="NCBI Taxonomy" id="1524460"/>
    <lineage>
        <taxon>Bacteria</taxon>
        <taxon>Pseudomonadati</taxon>
        <taxon>Bacteroidota</taxon>
        <taxon>Saprospiria</taxon>
        <taxon>Saprospirales</taxon>
        <taxon>Haliscomenobacteraceae</taxon>
        <taxon>Phaeodactylibacter</taxon>
    </lineage>
</organism>
<dbReference type="Pfam" id="PF18962">
    <property type="entry name" value="Por_Secre_tail"/>
    <property type="match status" value="1"/>
</dbReference>
<proteinExistence type="predicted"/>
<name>A0A098S2G1_9BACT</name>
<dbReference type="OrthoDB" id="9789219at2"/>
<dbReference type="RefSeq" id="WP_044224690.1">
    <property type="nucleotide sequence ID" value="NZ_JBKAGJ010000043.1"/>
</dbReference>
<feature type="domain" description="Secretion system C-terminal sorting" evidence="3">
    <location>
        <begin position="448"/>
        <end position="520"/>
    </location>
</feature>
<dbReference type="GO" id="GO:0006508">
    <property type="term" value="P:proteolysis"/>
    <property type="evidence" value="ECO:0007669"/>
    <property type="project" value="InterPro"/>
</dbReference>
<sequence>MITGKYFLVLALSLCSICIGAQNQPPQLIIQSVDLNQETQTLTITYDLADAEDTELEVFLRAAPSGSSNFSIHAENVSGAIGFPVAPGEGLQMTWNYAGEIGNSDTYDFKIIADDGYDVPIQDLVAQVDSQFLRTRMEHIAGIRHYITNPDNLNRCRDTLEQAFLDYGLETFRQNFPNLGTTGQNIIGDHWGQTQSSNVIIIDGHYDTVSDSPGADDNGTATVGVLEAARILSPYHFRKSLRFIGFDFEETGLDGSMYYVEHLSGNEAIEGVLNMEMIGYYSDVPDSQDFPPGFELVFPEAAAEVQSDANRGNFLINVGPVFGNALYNAFNTAAATYVPELRVIGLSVVNPLLVPDLLRSDHGSFWEANIPALMLTDGADFRNPHYHEPSDTIGTLDFTFMANAVKAVIATAAMMAEPMHSGEAIASNVIITDAEHLHELPCSYFLSPNPAQEEFTIRFGDCQPMQLELRLYNVKGQPVWSGQHDPTMGSLRIPVGNFPTGVYWLQLGDGHHFSAQRVVVR</sequence>
<dbReference type="InterPro" id="IPR045175">
    <property type="entry name" value="M28_fam"/>
</dbReference>
<accession>A0A098S2G1</accession>
<dbReference type="Gene3D" id="3.40.630.10">
    <property type="entry name" value="Zn peptidases"/>
    <property type="match status" value="1"/>
</dbReference>
<dbReference type="STRING" id="1524460.IX84_20620"/>
<comment type="caution">
    <text evidence="4">The sequence shown here is derived from an EMBL/GenBank/DDBJ whole genome shotgun (WGS) entry which is preliminary data.</text>
</comment>
<dbReference type="PANTHER" id="PTHR12147:SF26">
    <property type="entry name" value="PEPTIDASE M28 DOMAIN-CONTAINING PROTEIN"/>
    <property type="match status" value="1"/>
</dbReference>
<keyword evidence="1" id="KW-0732">Signal</keyword>
<evidence type="ECO:0000313" key="4">
    <source>
        <dbReference type="EMBL" id="KGE86559.1"/>
    </source>
</evidence>
<keyword evidence="5" id="KW-1185">Reference proteome</keyword>
<dbReference type="AlphaFoldDB" id="A0A098S2G1"/>
<dbReference type="GO" id="GO:0008235">
    <property type="term" value="F:metalloexopeptidase activity"/>
    <property type="evidence" value="ECO:0007669"/>
    <property type="project" value="InterPro"/>
</dbReference>
<dbReference type="InterPro" id="IPR007484">
    <property type="entry name" value="Peptidase_M28"/>
</dbReference>
<dbReference type="InterPro" id="IPR026444">
    <property type="entry name" value="Secre_tail"/>
</dbReference>
<dbReference type="Proteomes" id="UP000029736">
    <property type="component" value="Unassembled WGS sequence"/>
</dbReference>
<dbReference type="Pfam" id="PF04389">
    <property type="entry name" value="Peptidase_M28"/>
    <property type="match status" value="1"/>
</dbReference>
<feature type="chain" id="PRO_5001947519" description="Peptidase M28 domain-containing protein" evidence="1">
    <location>
        <begin position="22"/>
        <end position="521"/>
    </location>
</feature>
<dbReference type="PANTHER" id="PTHR12147">
    <property type="entry name" value="METALLOPEPTIDASE M28 FAMILY MEMBER"/>
    <property type="match status" value="1"/>
</dbReference>
<feature type="signal peptide" evidence="1">
    <location>
        <begin position="1"/>
        <end position="21"/>
    </location>
</feature>
<evidence type="ECO:0008006" key="6">
    <source>
        <dbReference type="Google" id="ProtNLM"/>
    </source>
</evidence>
<evidence type="ECO:0000313" key="5">
    <source>
        <dbReference type="Proteomes" id="UP000029736"/>
    </source>
</evidence>
<gene>
    <name evidence="4" type="ORF">IX84_20620</name>
</gene>
<dbReference type="EMBL" id="JPOS01000077">
    <property type="protein sequence ID" value="KGE86559.1"/>
    <property type="molecule type" value="Genomic_DNA"/>
</dbReference>
<evidence type="ECO:0000259" key="2">
    <source>
        <dbReference type="Pfam" id="PF04389"/>
    </source>
</evidence>
<dbReference type="SUPFAM" id="SSF53187">
    <property type="entry name" value="Zn-dependent exopeptidases"/>
    <property type="match status" value="1"/>
</dbReference>
<dbReference type="NCBIfam" id="TIGR04183">
    <property type="entry name" value="Por_Secre_tail"/>
    <property type="match status" value="1"/>
</dbReference>
<evidence type="ECO:0000259" key="3">
    <source>
        <dbReference type="Pfam" id="PF18962"/>
    </source>
</evidence>